<dbReference type="Proteomes" id="UP000276776">
    <property type="component" value="Unassembled WGS sequence"/>
</dbReference>
<reference evidence="5" key="1">
    <citation type="submission" date="2017-02" db="UniProtKB">
        <authorList>
            <consortium name="WormBaseParasite"/>
        </authorList>
    </citation>
    <scope>IDENTIFICATION</scope>
</reference>
<dbReference type="OMA" id="FHKQLFT"/>
<evidence type="ECO:0000259" key="2">
    <source>
        <dbReference type="Pfam" id="PF00042"/>
    </source>
</evidence>
<dbReference type="EMBL" id="UYYF01004768">
    <property type="protein sequence ID" value="VDN06923.1"/>
    <property type="molecule type" value="Genomic_DNA"/>
</dbReference>
<evidence type="ECO:0000313" key="3">
    <source>
        <dbReference type="EMBL" id="VDN06923.1"/>
    </source>
</evidence>
<proteinExistence type="inferred from homology"/>
<name>A0A0N5D888_THECL</name>
<dbReference type="SUPFAM" id="SSF46458">
    <property type="entry name" value="Globin-like"/>
    <property type="match status" value="1"/>
</dbReference>
<dbReference type="Gene3D" id="1.10.490.10">
    <property type="entry name" value="Globins"/>
    <property type="match status" value="1"/>
</dbReference>
<organism evidence="5">
    <name type="scientific">Thelazia callipaeda</name>
    <name type="common">Oriental eyeworm</name>
    <name type="synonym">Parasitic nematode</name>
    <dbReference type="NCBI Taxonomy" id="103827"/>
    <lineage>
        <taxon>Eukaryota</taxon>
        <taxon>Metazoa</taxon>
        <taxon>Ecdysozoa</taxon>
        <taxon>Nematoda</taxon>
        <taxon>Chromadorea</taxon>
        <taxon>Rhabditida</taxon>
        <taxon>Spirurina</taxon>
        <taxon>Spiruromorpha</taxon>
        <taxon>Thelazioidea</taxon>
        <taxon>Thelaziidae</taxon>
        <taxon>Thelazia</taxon>
    </lineage>
</organism>
<dbReference type="GO" id="GO:0005344">
    <property type="term" value="F:oxygen carrier activity"/>
    <property type="evidence" value="ECO:0007669"/>
    <property type="project" value="UniProtKB-KW"/>
</dbReference>
<keyword evidence="1" id="KW-0479">Metal-binding</keyword>
<sequence length="143" mass="16779">MVDVECLKNHVAQYKISKDTAGEFHKQLFTKHKDIAAYYNAEHIEPDSIAKSHKFIMYGMQILQSFFTMPQVFGDDRKWRSTLSDFKDHYEEFNIPLSEFIKTKDALIAAMEQHAGGVSDEQRTNWNALIDQAYSDMKEWGWY</sequence>
<dbReference type="InterPro" id="IPR009050">
    <property type="entry name" value="Globin-like_sf"/>
</dbReference>
<dbReference type="InterPro" id="IPR000971">
    <property type="entry name" value="Globin"/>
</dbReference>
<reference evidence="3 4" key="2">
    <citation type="submission" date="2018-11" db="EMBL/GenBank/DDBJ databases">
        <authorList>
            <consortium name="Pathogen Informatics"/>
        </authorList>
    </citation>
    <scope>NUCLEOTIDE SEQUENCE [LARGE SCALE GENOMIC DNA]</scope>
</reference>
<dbReference type="GO" id="GO:0020037">
    <property type="term" value="F:heme binding"/>
    <property type="evidence" value="ECO:0007669"/>
    <property type="project" value="InterPro"/>
</dbReference>
<dbReference type="GO" id="GO:0019825">
    <property type="term" value="F:oxygen binding"/>
    <property type="evidence" value="ECO:0007669"/>
    <property type="project" value="InterPro"/>
</dbReference>
<feature type="domain" description="Globin" evidence="2">
    <location>
        <begin position="23"/>
        <end position="137"/>
    </location>
</feature>
<dbReference type="AlphaFoldDB" id="A0A0N5D888"/>
<evidence type="ECO:0000313" key="5">
    <source>
        <dbReference type="WBParaSite" id="TCLT_0000931101-mRNA-1"/>
    </source>
</evidence>
<dbReference type="OrthoDB" id="5810669at2759"/>
<keyword evidence="4" id="KW-1185">Reference proteome</keyword>
<keyword evidence="1" id="KW-0561">Oxygen transport</keyword>
<keyword evidence="1" id="KW-0408">Iron</keyword>
<evidence type="ECO:0000313" key="4">
    <source>
        <dbReference type="Proteomes" id="UP000276776"/>
    </source>
</evidence>
<comment type="similarity">
    <text evidence="1">Belongs to the globin family.</text>
</comment>
<protein>
    <submittedName>
        <fullName evidence="5">GLOBIN domain-containing protein</fullName>
    </submittedName>
</protein>
<dbReference type="Pfam" id="PF00042">
    <property type="entry name" value="Globin"/>
    <property type="match status" value="1"/>
</dbReference>
<accession>A0A0N5D888</accession>
<evidence type="ECO:0000256" key="1">
    <source>
        <dbReference type="RuleBase" id="RU000356"/>
    </source>
</evidence>
<keyword evidence="1" id="KW-0813">Transport</keyword>
<dbReference type="WBParaSite" id="TCLT_0000931101-mRNA-1">
    <property type="protein sequence ID" value="TCLT_0000931101-mRNA-1"/>
    <property type="gene ID" value="TCLT_0000931101"/>
</dbReference>
<gene>
    <name evidence="3" type="ORF">TCLT_LOCUS9300</name>
</gene>
<dbReference type="InterPro" id="IPR012292">
    <property type="entry name" value="Globin/Proto"/>
</dbReference>
<keyword evidence="1" id="KW-0349">Heme</keyword>